<dbReference type="AlphaFoldDB" id="A0A1S1HP66"/>
<dbReference type="EMBL" id="LVIE01000176">
    <property type="protein sequence ID" value="OHT23644.1"/>
    <property type="molecule type" value="Genomic_DNA"/>
</dbReference>
<gene>
    <name evidence="1" type="ORF">A3Q29_20585</name>
    <name evidence="2" type="ORF">A3Q29_20655</name>
</gene>
<protein>
    <recommendedName>
        <fullName evidence="4">Regulatory protein RecX</fullName>
    </recommendedName>
</protein>
<keyword evidence="3" id="KW-1185">Reference proteome</keyword>
<dbReference type="Proteomes" id="UP000179588">
    <property type="component" value="Unassembled WGS sequence"/>
</dbReference>
<proteinExistence type="predicted"/>
<organism evidence="1 3">
    <name type="scientific">Providencia stuartii</name>
    <dbReference type="NCBI Taxonomy" id="588"/>
    <lineage>
        <taxon>Bacteria</taxon>
        <taxon>Pseudomonadati</taxon>
        <taxon>Pseudomonadota</taxon>
        <taxon>Gammaproteobacteria</taxon>
        <taxon>Enterobacterales</taxon>
        <taxon>Morganellaceae</taxon>
        <taxon>Providencia</taxon>
    </lineage>
</organism>
<name>A0A1S1HP66_PROST</name>
<evidence type="ECO:0008006" key="4">
    <source>
        <dbReference type="Google" id="ProtNLM"/>
    </source>
</evidence>
<accession>A0A1S1HP66</accession>
<sequence length="81" mass="9269">MSFWDKAKEIGKAVGKEAWEQSKSAYERQRNYMDEMPTKSDRELARIVINERGSSPMKAGAALKELKNRGYSSTQQVKDLL</sequence>
<evidence type="ECO:0000313" key="3">
    <source>
        <dbReference type="Proteomes" id="UP000179588"/>
    </source>
</evidence>
<evidence type="ECO:0000313" key="1">
    <source>
        <dbReference type="EMBL" id="OHT23632.1"/>
    </source>
</evidence>
<evidence type="ECO:0000313" key="2">
    <source>
        <dbReference type="EMBL" id="OHT23644.1"/>
    </source>
</evidence>
<reference evidence="1 3" key="1">
    <citation type="submission" date="2016-03" db="EMBL/GenBank/DDBJ databases">
        <title>Genome sequence of Providencia stuartii strain, isolated from the salivary glands of larval Lucilia sericata.</title>
        <authorList>
            <person name="Yuan Y."/>
            <person name="Zhang Y."/>
            <person name="Fu S."/>
            <person name="Crippen T.L."/>
            <person name="Visi D."/>
            <person name="Benbow M.E."/>
            <person name="Allen M."/>
            <person name="Tomberlin J.K."/>
            <person name="Sze S.-H."/>
            <person name="Tarone A.M."/>
        </authorList>
    </citation>
    <scope>NUCLEOTIDE SEQUENCE [LARGE SCALE GENOMIC DNA]</scope>
    <source>
        <strain evidence="1 3">Crippen</strain>
    </source>
</reference>
<comment type="caution">
    <text evidence="1">The sequence shown here is derived from an EMBL/GenBank/DDBJ whole genome shotgun (WGS) entry which is preliminary data.</text>
</comment>
<dbReference type="EMBL" id="LVIE01000176">
    <property type="protein sequence ID" value="OHT23632.1"/>
    <property type="molecule type" value="Genomic_DNA"/>
</dbReference>